<organism evidence="1 4">
    <name type="scientific">Mycobacterium noviomagense</name>
    <dbReference type="NCBI Taxonomy" id="459858"/>
    <lineage>
        <taxon>Bacteria</taxon>
        <taxon>Bacillati</taxon>
        <taxon>Actinomycetota</taxon>
        <taxon>Actinomycetes</taxon>
        <taxon>Mycobacteriales</taxon>
        <taxon>Mycobacteriaceae</taxon>
        <taxon>Mycobacterium</taxon>
    </lineage>
</organism>
<dbReference type="RefSeq" id="WP_083086598.1">
    <property type="nucleotide sequence ID" value="NZ_AP022583.1"/>
</dbReference>
<dbReference type="Proteomes" id="UP000466894">
    <property type="component" value="Chromosome"/>
</dbReference>
<evidence type="ECO:0000313" key="2">
    <source>
        <dbReference type="EMBL" id="ORB16808.1"/>
    </source>
</evidence>
<accession>A0A7I7PHP1</accession>
<name>A0A7I7PHP1_9MYCO</name>
<reference evidence="1 4" key="2">
    <citation type="journal article" date="2019" name="Emerg. Microbes Infect.">
        <title>Comprehensive subspecies identification of 175 nontuberculous mycobacteria species based on 7547 genomic profiles.</title>
        <authorList>
            <person name="Matsumoto Y."/>
            <person name="Kinjo T."/>
            <person name="Motooka D."/>
            <person name="Nabeya D."/>
            <person name="Jung N."/>
            <person name="Uechi K."/>
            <person name="Horii T."/>
            <person name="Iida T."/>
            <person name="Fujita J."/>
            <person name="Nakamura S."/>
        </authorList>
    </citation>
    <scope>NUCLEOTIDE SEQUENCE [LARGE SCALE GENOMIC DNA]</scope>
    <source>
        <strain evidence="1 4">JCM 16367</strain>
    </source>
</reference>
<evidence type="ECO:0000313" key="1">
    <source>
        <dbReference type="EMBL" id="BBY08157.1"/>
    </source>
</evidence>
<keyword evidence="3" id="KW-1185">Reference proteome</keyword>
<dbReference type="AlphaFoldDB" id="A0A7I7PHP1"/>
<protein>
    <submittedName>
        <fullName evidence="1">Uncharacterized protein</fullName>
    </submittedName>
</protein>
<reference evidence="2 3" key="1">
    <citation type="submission" date="2017-02" db="EMBL/GenBank/DDBJ databases">
        <title>The new phylogeny of genus Mycobacterium.</title>
        <authorList>
            <person name="Tortoli E."/>
            <person name="Trovato A."/>
            <person name="Cirillo D.M."/>
        </authorList>
    </citation>
    <scope>NUCLEOTIDE SEQUENCE [LARGE SCALE GENOMIC DNA]</scope>
    <source>
        <strain evidence="2 3">DSM 45145</strain>
    </source>
</reference>
<reference evidence="1" key="3">
    <citation type="submission" date="2020-02" db="EMBL/GenBank/DDBJ databases">
        <authorList>
            <person name="Matsumoto Y."/>
            <person name="Motooka D."/>
            <person name="Nakamura S."/>
        </authorList>
    </citation>
    <scope>NUCLEOTIDE SEQUENCE</scope>
    <source>
        <strain evidence="1">JCM 16367</strain>
    </source>
</reference>
<dbReference type="EMBL" id="MVIC01000006">
    <property type="protein sequence ID" value="ORB16808.1"/>
    <property type="molecule type" value="Genomic_DNA"/>
</dbReference>
<dbReference type="Proteomes" id="UP000192374">
    <property type="component" value="Unassembled WGS sequence"/>
</dbReference>
<evidence type="ECO:0000313" key="3">
    <source>
        <dbReference type="Proteomes" id="UP000192374"/>
    </source>
</evidence>
<dbReference type="EMBL" id="AP022583">
    <property type="protein sequence ID" value="BBY08157.1"/>
    <property type="molecule type" value="Genomic_DNA"/>
</dbReference>
<sequence>MAKHTSARCGLETRCLQGSWLLDREHWRRAALAARADDEHLVLTAGPVHRQTHSLPWQMVSLLGTEPIRTKRNST</sequence>
<dbReference type="KEGG" id="mnv:MNVI_34750"/>
<evidence type="ECO:0000313" key="4">
    <source>
        <dbReference type="Proteomes" id="UP000466894"/>
    </source>
</evidence>
<proteinExistence type="predicted"/>
<gene>
    <name evidence="2" type="ORF">BST37_05825</name>
    <name evidence="1" type="ORF">MNVI_34750</name>
</gene>